<dbReference type="PROSITE" id="PS50164">
    <property type="entry name" value="GIY_YIG"/>
    <property type="match status" value="1"/>
</dbReference>
<feature type="domain" description="GIY-YIG" evidence="2">
    <location>
        <begin position="2"/>
        <end position="78"/>
    </location>
</feature>
<dbReference type="PANTHER" id="PTHR34477">
    <property type="entry name" value="UPF0213 PROTEIN YHBQ"/>
    <property type="match status" value="1"/>
</dbReference>
<dbReference type="CDD" id="cd10448">
    <property type="entry name" value="GIY-YIG_unchar_3"/>
    <property type="match status" value="1"/>
</dbReference>
<dbReference type="EMBL" id="CP113162">
    <property type="protein sequence ID" value="WEF50106.1"/>
    <property type="molecule type" value="Genomic_DNA"/>
</dbReference>
<name>A0ABY8BM99_AFICR</name>
<comment type="similarity">
    <text evidence="1">Belongs to the UPF0213 family.</text>
</comment>
<reference evidence="3 4" key="1">
    <citation type="submission" date="2022-11" db="EMBL/GenBank/DDBJ databases">
        <authorList>
            <person name="Siebert D."/>
            <person name="Busche T."/>
            <person name="Saydam E."/>
            <person name="Kalinowski J."/>
            <person name="Ruckert C."/>
            <person name="Blombach B."/>
        </authorList>
    </citation>
    <scope>NUCLEOTIDE SEQUENCE [LARGE SCALE GENOMIC DNA]</scope>
    <source>
        <strain evidence="3 4">DSM 1083</strain>
    </source>
</reference>
<dbReference type="SUPFAM" id="SSF82771">
    <property type="entry name" value="GIY-YIG endonuclease"/>
    <property type="match status" value="1"/>
</dbReference>
<dbReference type="InterPro" id="IPR050190">
    <property type="entry name" value="UPF0213_domain"/>
</dbReference>
<dbReference type="InterPro" id="IPR035901">
    <property type="entry name" value="GIY-YIG_endonuc_sf"/>
</dbReference>
<protein>
    <submittedName>
        <fullName evidence="3">GIY-YIG nuclease family protein</fullName>
    </submittedName>
</protein>
<dbReference type="PANTHER" id="PTHR34477:SF5">
    <property type="entry name" value="BSL5627 PROTEIN"/>
    <property type="match status" value="1"/>
</dbReference>
<sequence>MKLPAVYIVANKRNGTLYTGVTSDLSHRAGQHRDGYVEGFSRKYGCKILVWYEVHATMTDAIVREKQIKAGNRARKLELIESFNPEWIDLYESLF</sequence>
<proteinExistence type="inferred from homology"/>
<dbReference type="InterPro" id="IPR000305">
    <property type="entry name" value="GIY-YIG_endonuc"/>
</dbReference>
<evidence type="ECO:0000313" key="4">
    <source>
        <dbReference type="Proteomes" id="UP001213907"/>
    </source>
</evidence>
<evidence type="ECO:0000259" key="2">
    <source>
        <dbReference type="PROSITE" id="PS50164"/>
    </source>
</evidence>
<keyword evidence="4" id="KW-1185">Reference proteome</keyword>
<dbReference type="Gene3D" id="3.40.1440.10">
    <property type="entry name" value="GIY-YIG endonuclease"/>
    <property type="match status" value="1"/>
</dbReference>
<dbReference type="Proteomes" id="UP001213907">
    <property type="component" value="Chromosome"/>
</dbReference>
<organism evidence="3 4">
    <name type="scientific">Afipia carboxydohydrogena</name>
    <name type="common">Pseudomonas carboxydohydrogena</name>
    <dbReference type="NCBI Taxonomy" id="290"/>
    <lineage>
        <taxon>Bacteria</taxon>
        <taxon>Pseudomonadati</taxon>
        <taxon>Pseudomonadota</taxon>
        <taxon>Alphaproteobacteria</taxon>
        <taxon>Hyphomicrobiales</taxon>
        <taxon>Nitrobacteraceae</taxon>
        <taxon>Afipia</taxon>
    </lineage>
</organism>
<dbReference type="RefSeq" id="WP_275245763.1">
    <property type="nucleotide sequence ID" value="NZ_BAABDX010000001.1"/>
</dbReference>
<gene>
    <name evidence="3" type="ORF">AFIC_001629</name>
</gene>
<accession>A0ABY8BM99</accession>
<evidence type="ECO:0000313" key="3">
    <source>
        <dbReference type="EMBL" id="WEF50106.1"/>
    </source>
</evidence>
<evidence type="ECO:0000256" key="1">
    <source>
        <dbReference type="ARBA" id="ARBA00007435"/>
    </source>
</evidence>
<dbReference type="Pfam" id="PF01541">
    <property type="entry name" value="GIY-YIG"/>
    <property type="match status" value="1"/>
</dbReference>